<feature type="transmembrane region" description="Helical" evidence="1">
    <location>
        <begin position="140"/>
        <end position="158"/>
    </location>
</feature>
<accession>A0A7J7LY35</accession>
<dbReference type="Proteomes" id="UP000541444">
    <property type="component" value="Unassembled WGS sequence"/>
</dbReference>
<proteinExistence type="predicted"/>
<dbReference type="PANTHER" id="PTHR15907">
    <property type="entry name" value="DUF614 FAMILY PROTEIN-RELATED"/>
    <property type="match status" value="1"/>
</dbReference>
<sequence length="188" mass="20938">MAESDDMEKKLGVGVGGKDGDFMEGMAVLDFDMLCATVALQSQSGFVLRETQWGTLNDDDDANGVGVGGVQRLWEGEVLDCFEDRRIVVETLCCPCYRFGKNMRRAGFGSCFIQGAAYFIITVIAFLNYIAFAVTGRHCFLYLAVVFTISDGIYLGFFRRQIRKQFNIKASIFGLAIVRARTVLWMIA</sequence>
<reference evidence="2 3" key="1">
    <citation type="journal article" date="2020" name="IScience">
        <title>Genome Sequencing of the Endangered Kingdonia uniflora (Circaeasteraceae, Ranunculales) Reveals Potential Mechanisms of Evolutionary Specialization.</title>
        <authorList>
            <person name="Sun Y."/>
            <person name="Deng T."/>
            <person name="Zhang A."/>
            <person name="Moore M.J."/>
            <person name="Landis J.B."/>
            <person name="Lin N."/>
            <person name="Zhang H."/>
            <person name="Zhang X."/>
            <person name="Huang J."/>
            <person name="Zhang X."/>
            <person name="Sun H."/>
            <person name="Wang H."/>
        </authorList>
    </citation>
    <scope>NUCLEOTIDE SEQUENCE [LARGE SCALE GENOMIC DNA]</scope>
    <source>
        <strain evidence="2">TB1705</strain>
        <tissue evidence="2">Leaf</tissue>
    </source>
</reference>
<dbReference type="OrthoDB" id="1045822at2759"/>
<feature type="transmembrane region" description="Helical" evidence="1">
    <location>
        <begin position="111"/>
        <end position="134"/>
    </location>
</feature>
<dbReference type="EMBL" id="JACGCM010001899">
    <property type="protein sequence ID" value="KAF6147507.1"/>
    <property type="molecule type" value="Genomic_DNA"/>
</dbReference>
<dbReference type="NCBIfam" id="TIGR01571">
    <property type="entry name" value="A_thal_Cys_rich"/>
    <property type="match status" value="1"/>
</dbReference>
<gene>
    <name evidence="2" type="ORF">GIB67_014646</name>
</gene>
<evidence type="ECO:0000313" key="3">
    <source>
        <dbReference type="Proteomes" id="UP000541444"/>
    </source>
</evidence>
<keyword evidence="1" id="KW-1133">Transmembrane helix</keyword>
<evidence type="ECO:0008006" key="4">
    <source>
        <dbReference type="Google" id="ProtNLM"/>
    </source>
</evidence>
<keyword evidence="3" id="KW-1185">Reference proteome</keyword>
<dbReference type="InterPro" id="IPR006461">
    <property type="entry name" value="PLAC_motif_containing"/>
</dbReference>
<dbReference type="AlphaFoldDB" id="A0A7J7LY35"/>
<keyword evidence="1" id="KW-0812">Transmembrane</keyword>
<dbReference type="Pfam" id="PF04749">
    <property type="entry name" value="PLAC8"/>
    <property type="match status" value="1"/>
</dbReference>
<keyword evidence="1" id="KW-0472">Membrane</keyword>
<evidence type="ECO:0000313" key="2">
    <source>
        <dbReference type="EMBL" id="KAF6147507.1"/>
    </source>
</evidence>
<comment type="caution">
    <text evidence="2">The sequence shown here is derived from an EMBL/GenBank/DDBJ whole genome shotgun (WGS) entry which is preliminary data.</text>
</comment>
<protein>
    <recommendedName>
        <fullName evidence="4">PLAC8 family protein</fullName>
    </recommendedName>
</protein>
<organism evidence="2 3">
    <name type="scientific">Kingdonia uniflora</name>
    <dbReference type="NCBI Taxonomy" id="39325"/>
    <lineage>
        <taxon>Eukaryota</taxon>
        <taxon>Viridiplantae</taxon>
        <taxon>Streptophyta</taxon>
        <taxon>Embryophyta</taxon>
        <taxon>Tracheophyta</taxon>
        <taxon>Spermatophyta</taxon>
        <taxon>Magnoliopsida</taxon>
        <taxon>Ranunculales</taxon>
        <taxon>Circaeasteraceae</taxon>
        <taxon>Kingdonia</taxon>
    </lineage>
</organism>
<name>A0A7J7LY35_9MAGN</name>
<evidence type="ECO:0000256" key="1">
    <source>
        <dbReference type="SAM" id="Phobius"/>
    </source>
</evidence>